<dbReference type="AlphaFoldDB" id="A0AAE1I0X1"/>
<gene>
    <name evidence="2" type="ORF">KUF71_023950</name>
</gene>
<evidence type="ECO:0000313" key="2">
    <source>
        <dbReference type="EMBL" id="KAK3930594.1"/>
    </source>
</evidence>
<sequence length="85" mass="9352">MKAGTLRPGSKRDHKVRFASAGHPLQPYQTNPIKTGCYIPKNVERPAPAGCREDSGIALEPDQLRSLRVVSFDADNVPNIMRPLV</sequence>
<keyword evidence="3" id="KW-1185">Reference proteome</keyword>
<name>A0AAE1I0X1_9NEOP</name>
<organism evidence="2 3">
    <name type="scientific">Frankliniella fusca</name>
    <dbReference type="NCBI Taxonomy" id="407009"/>
    <lineage>
        <taxon>Eukaryota</taxon>
        <taxon>Metazoa</taxon>
        <taxon>Ecdysozoa</taxon>
        <taxon>Arthropoda</taxon>
        <taxon>Hexapoda</taxon>
        <taxon>Insecta</taxon>
        <taxon>Pterygota</taxon>
        <taxon>Neoptera</taxon>
        <taxon>Paraneoptera</taxon>
        <taxon>Thysanoptera</taxon>
        <taxon>Terebrantia</taxon>
        <taxon>Thripoidea</taxon>
        <taxon>Thripidae</taxon>
        <taxon>Frankliniella</taxon>
    </lineage>
</organism>
<dbReference type="Proteomes" id="UP001219518">
    <property type="component" value="Unassembled WGS sequence"/>
</dbReference>
<dbReference type="EMBL" id="JAHWGI010001412">
    <property type="protein sequence ID" value="KAK3930594.1"/>
    <property type="molecule type" value="Genomic_DNA"/>
</dbReference>
<comment type="caution">
    <text evidence="2">The sequence shown here is derived from an EMBL/GenBank/DDBJ whole genome shotgun (WGS) entry which is preliminary data.</text>
</comment>
<proteinExistence type="predicted"/>
<feature type="region of interest" description="Disordered" evidence="1">
    <location>
        <begin position="1"/>
        <end position="30"/>
    </location>
</feature>
<reference evidence="2" key="1">
    <citation type="submission" date="2021-07" db="EMBL/GenBank/DDBJ databases">
        <authorList>
            <person name="Catto M.A."/>
            <person name="Jacobson A."/>
            <person name="Kennedy G."/>
            <person name="Labadie P."/>
            <person name="Hunt B.G."/>
            <person name="Srinivasan R."/>
        </authorList>
    </citation>
    <scope>NUCLEOTIDE SEQUENCE</scope>
    <source>
        <strain evidence="2">PL_HMW_Pooled</strain>
        <tissue evidence="2">Head</tissue>
    </source>
</reference>
<accession>A0AAE1I0X1</accession>
<reference evidence="2" key="2">
    <citation type="journal article" date="2023" name="BMC Genomics">
        <title>Pest status, molecular evolution, and epigenetic factors derived from the genome assembly of Frankliniella fusca, a thysanopteran phytovirus vector.</title>
        <authorList>
            <person name="Catto M.A."/>
            <person name="Labadie P.E."/>
            <person name="Jacobson A.L."/>
            <person name="Kennedy G.G."/>
            <person name="Srinivasan R."/>
            <person name="Hunt B.G."/>
        </authorList>
    </citation>
    <scope>NUCLEOTIDE SEQUENCE</scope>
    <source>
        <strain evidence="2">PL_HMW_Pooled</strain>
    </source>
</reference>
<evidence type="ECO:0000313" key="3">
    <source>
        <dbReference type="Proteomes" id="UP001219518"/>
    </source>
</evidence>
<protein>
    <submittedName>
        <fullName evidence="2">Evolved beta-galactosidase subunit alpha</fullName>
    </submittedName>
</protein>
<evidence type="ECO:0000256" key="1">
    <source>
        <dbReference type="SAM" id="MobiDB-lite"/>
    </source>
</evidence>